<feature type="domain" description="SMP-30/Gluconolactonase/LRE-like region" evidence="2">
    <location>
        <begin position="24"/>
        <end position="266"/>
    </location>
</feature>
<keyword evidence="4" id="KW-1185">Reference proteome</keyword>
<comment type="caution">
    <text evidence="3">The sequence shown here is derived from an EMBL/GenBank/DDBJ whole genome shotgun (WGS) entry which is preliminary data.</text>
</comment>
<dbReference type="PRINTS" id="PR01790">
    <property type="entry name" value="SMP30FAMILY"/>
</dbReference>
<reference evidence="3 4" key="1">
    <citation type="journal article" date="2019" name="Int. J. Syst. Evol. Microbiol.">
        <title>The Global Catalogue of Microorganisms (GCM) 10K type strain sequencing project: providing services to taxonomists for standard genome sequencing and annotation.</title>
        <authorList>
            <consortium name="The Broad Institute Genomics Platform"/>
            <consortium name="The Broad Institute Genome Sequencing Center for Infectious Disease"/>
            <person name="Wu L."/>
            <person name="Ma J."/>
        </authorList>
    </citation>
    <scope>NUCLEOTIDE SEQUENCE [LARGE SCALE GENOMIC DNA]</scope>
    <source>
        <strain evidence="3 4">JCM 6922</strain>
    </source>
</reference>
<dbReference type="InterPro" id="IPR005511">
    <property type="entry name" value="SMP-30"/>
</dbReference>
<dbReference type="PANTHER" id="PTHR10907">
    <property type="entry name" value="REGUCALCIN"/>
    <property type="match status" value="1"/>
</dbReference>
<protein>
    <submittedName>
        <fullName evidence="3">SMP-30/gluconolactonase/LRE family protein</fullName>
    </submittedName>
</protein>
<evidence type="ECO:0000256" key="1">
    <source>
        <dbReference type="ARBA" id="ARBA00008853"/>
    </source>
</evidence>
<organism evidence="3 4">
    <name type="scientific">Streptomyces glaucus</name>
    <dbReference type="NCBI Taxonomy" id="284029"/>
    <lineage>
        <taxon>Bacteria</taxon>
        <taxon>Bacillati</taxon>
        <taxon>Actinomycetota</taxon>
        <taxon>Actinomycetes</taxon>
        <taxon>Kitasatosporales</taxon>
        <taxon>Streptomycetaceae</taxon>
        <taxon>Streptomyces</taxon>
    </lineage>
</organism>
<dbReference type="EMBL" id="BAAATK010000011">
    <property type="protein sequence ID" value="GAA2433269.1"/>
    <property type="molecule type" value="Genomic_DNA"/>
</dbReference>
<accession>A0ABN3JLJ7</accession>
<dbReference type="Gene3D" id="2.120.10.30">
    <property type="entry name" value="TolB, C-terminal domain"/>
    <property type="match status" value="1"/>
</dbReference>
<dbReference type="RefSeq" id="WP_344602264.1">
    <property type="nucleotide sequence ID" value="NZ_BAAATK010000011.1"/>
</dbReference>
<sequence>MSTHLRTPEVGTEFTPVAVDRLELGEGVRILRDGRVVLVDILAGRLLSLPDTPGAPLIELARLEEPLGAVAPLAAGAGFLAAAGTGFTRLAPDGNLISRTSLPDLEGWPPRRMNDAACDAQGRLWAGSMAYDAAPGAGALHRLDPDGAVVTVLKGLTVPNGPAVSPDGATLYLADSAEGAVYAFDMDPATGVLSGRRLFFRLAPGSGSPDGMTVDDEGRLWSAVWGAAQVRCYAPDGRLLLTLALPAQQPTSVCLTGNRLIVTTARYGLPAPGPLDGAVLSVPCDATAPPAASRTVCSWPDGRHGGAGDPPWHPSIIHI</sequence>
<evidence type="ECO:0000313" key="3">
    <source>
        <dbReference type="EMBL" id="GAA2433269.1"/>
    </source>
</evidence>
<gene>
    <name evidence="3" type="ORF">GCM10010421_22840</name>
</gene>
<dbReference type="Pfam" id="PF08450">
    <property type="entry name" value="SGL"/>
    <property type="match status" value="1"/>
</dbReference>
<comment type="similarity">
    <text evidence="1">Belongs to the SMP-30/CGR1 family.</text>
</comment>
<dbReference type="PANTHER" id="PTHR10907:SF47">
    <property type="entry name" value="REGUCALCIN"/>
    <property type="match status" value="1"/>
</dbReference>
<dbReference type="SUPFAM" id="SSF63829">
    <property type="entry name" value="Calcium-dependent phosphotriesterase"/>
    <property type="match status" value="1"/>
</dbReference>
<evidence type="ECO:0000259" key="2">
    <source>
        <dbReference type="Pfam" id="PF08450"/>
    </source>
</evidence>
<dbReference type="InterPro" id="IPR013658">
    <property type="entry name" value="SGL"/>
</dbReference>
<dbReference type="InterPro" id="IPR011042">
    <property type="entry name" value="6-blade_b-propeller_TolB-like"/>
</dbReference>
<dbReference type="Proteomes" id="UP001500460">
    <property type="component" value="Unassembled WGS sequence"/>
</dbReference>
<name>A0ABN3JLJ7_9ACTN</name>
<proteinExistence type="inferred from homology"/>
<evidence type="ECO:0000313" key="4">
    <source>
        <dbReference type="Proteomes" id="UP001500460"/>
    </source>
</evidence>